<evidence type="ECO:0000313" key="3">
    <source>
        <dbReference type="EMBL" id="TWT55817.1"/>
    </source>
</evidence>
<name>A0A5C5WYP5_9PLAN</name>
<dbReference type="RefSeq" id="WP_146510152.1">
    <property type="nucleotide sequence ID" value="NZ_SIHI01000002.1"/>
</dbReference>
<dbReference type="Proteomes" id="UP000317243">
    <property type="component" value="Unassembled WGS sequence"/>
</dbReference>
<feature type="region of interest" description="Disordered" evidence="2">
    <location>
        <begin position="1"/>
        <end position="22"/>
    </location>
</feature>
<keyword evidence="1" id="KW-1003">Cell membrane</keyword>
<comment type="function">
    <text evidence="1">Could be involved in insertion of integral membrane proteins into the membrane.</text>
</comment>
<gene>
    <name evidence="3" type="primary">yidD</name>
    <name evidence="3" type="ORF">KOR42_26280</name>
</gene>
<dbReference type="InterPro" id="IPR002696">
    <property type="entry name" value="Membr_insert_effic_factor_YidD"/>
</dbReference>
<dbReference type="GO" id="GO:0005886">
    <property type="term" value="C:plasma membrane"/>
    <property type="evidence" value="ECO:0007669"/>
    <property type="project" value="UniProtKB-SubCell"/>
</dbReference>
<proteinExistence type="inferred from homology"/>
<evidence type="ECO:0000256" key="1">
    <source>
        <dbReference type="HAMAP-Rule" id="MF_00386"/>
    </source>
</evidence>
<keyword evidence="4" id="KW-1185">Reference proteome</keyword>
<evidence type="ECO:0000313" key="4">
    <source>
        <dbReference type="Proteomes" id="UP000317243"/>
    </source>
</evidence>
<sequence>MNSQSSTGDPVSGSPVAEFDDRDVEKPIAAGKSLWTRCREALSWSASLVLILMVKLYQVTLGPFLGGRCRFYPSCSNFFIEAVRKHGPIKGALKGLYRLCRCHPFCEGGYDPP</sequence>
<comment type="similarity">
    <text evidence="1">Belongs to the UPF0161 family.</text>
</comment>
<evidence type="ECO:0000256" key="2">
    <source>
        <dbReference type="SAM" id="MobiDB-lite"/>
    </source>
</evidence>
<dbReference type="NCBIfam" id="TIGR00278">
    <property type="entry name" value="membrane protein insertion efficiency factor YidD"/>
    <property type="match status" value="1"/>
</dbReference>
<keyword evidence="1" id="KW-0472">Membrane</keyword>
<dbReference type="HAMAP" id="MF_00386">
    <property type="entry name" value="UPF0161_YidD"/>
    <property type="match status" value="1"/>
</dbReference>
<dbReference type="AlphaFoldDB" id="A0A5C5WYP5"/>
<dbReference type="PANTHER" id="PTHR33383">
    <property type="entry name" value="MEMBRANE PROTEIN INSERTION EFFICIENCY FACTOR-RELATED"/>
    <property type="match status" value="1"/>
</dbReference>
<comment type="subcellular location">
    <subcellularLocation>
        <location evidence="1">Cell membrane</location>
        <topology evidence="1">Peripheral membrane protein</topology>
        <orientation evidence="1">Cytoplasmic side</orientation>
    </subcellularLocation>
</comment>
<organism evidence="3 4">
    <name type="scientific">Thalassoglobus neptunius</name>
    <dbReference type="NCBI Taxonomy" id="1938619"/>
    <lineage>
        <taxon>Bacteria</taxon>
        <taxon>Pseudomonadati</taxon>
        <taxon>Planctomycetota</taxon>
        <taxon>Planctomycetia</taxon>
        <taxon>Planctomycetales</taxon>
        <taxon>Planctomycetaceae</taxon>
        <taxon>Thalassoglobus</taxon>
    </lineage>
</organism>
<reference evidence="3 4" key="1">
    <citation type="submission" date="2019-02" db="EMBL/GenBank/DDBJ databases">
        <title>Deep-cultivation of Planctomycetes and their phenomic and genomic characterization uncovers novel biology.</title>
        <authorList>
            <person name="Wiegand S."/>
            <person name="Jogler M."/>
            <person name="Boedeker C."/>
            <person name="Pinto D."/>
            <person name="Vollmers J."/>
            <person name="Rivas-Marin E."/>
            <person name="Kohn T."/>
            <person name="Peeters S.H."/>
            <person name="Heuer A."/>
            <person name="Rast P."/>
            <person name="Oberbeckmann S."/>
            <person name="Bunk B."/>
            <person name="Jeske O."/>
            <person name="Meyerdierks A."/>
            <person name="Storesund J.E."/>
            <person name="Kallscheuer N."/>
            <person name="Luecker S."/>
            <person name="Lage O.M."/>
            <person name="Pohl T."/>
            <person name="Merkel B.J."/>
            <person name="Hornburger P."/>
            <person name="Mueller R.-W."/>
            <person name="Bruemmer F."/>
            <person name="Labrenz M."/>
            <person name="Spormann A.M."/>
            <person name="Op Den Camp H."/>
            <person name="Overmann J."/>
            <person name="Amann R."/>
            <person name="Jetten M.S.M."/>
            <person name="Mascher T."/>
            <person name="Medema M.H."/>
            <person name="Devos D.P."/>
            <person name="Kaster A.-K."/>
            <person name="Ovreas L."/>
            <person name="Rohde M."/>
            <person name="Galperin M.Y."/>
            <person name="Jogler C."/>
        </authorList>
    </citation>
    <scope>NUCLEOTIDE SEQUENCE [LARGE SCALE GENOMIC DNA]</scope>
    <source>
        <strain evidence="3 4">KOR42</strain>
    </source>
</reference>
<comment type="caution">
    <text evidence="3">The sequence shown here is derived from an EMBL/GenBank/DDBJ whole genome shotgun (WGS) entry which is preliminary data.</text>
</comment>
<dbReference type="EMBL" id="SIHI01000002">
    <property type="protein sequence ID" value="TWT55817.1"/>
    <property type="molecule type" value="Genomic_DNA"/>
</dbReference>
<dbReference type="OrthoDB" id="9801753at2"/>
<dbReference type="SMART" id="SM01234">
    <property type="entry name" value="Haemolytic"/>
    <property type="match status" value="1"/>
</dbReference>
<dbReference type="PANTHER" id="PTHR33383:SF1">
    <property type="entry name" value="MEMBRANE PROTEIN INSERTION EFFICIENCY FACTOR-RELATED"/>
    <property type="match status" value="1"/>
</dbReference>
<protein>
    <recommendedName>
        <fullName evidence="1">Putative membrane protein insertion efficiency factor</fullName>
    </recommendedName>
</protein>
<dbReference type="Pfam" id="PF01809">
    <property type="entry name" value="YidD"/>
    <property type="match status" value="1"/>
</dbReference>
<accession>A0A5C5WYP5</accession>